<protein>
    <recommendedName>
        <fullName evidence="11">tRNA-splicing endonuclease subunit SEN34</fullName>
        <ecNumber evidence="3">4.6.1.16</ecNumber>
    </recommendedName>
    <alternativeName>
        <fullName evidence="10">tRNA-splicing endonuclease subunit Sen34</fullName>
    </alternativeName>
</protein>
<dbReference type="GO" id="GO:0003676">
    <property type="term" value="F:nucleic acid binding"/>
    <property type="evidence" value="ECO:0007669"/>
    <property type="project" value="InterPro"/>
</dbReference>
<feature type="active site" evidence="12">
    <location>
        <position position="320"/>
    </location>
</feature>
<dbReference type="OrthoDB" id="48041at2759"/>
<evidence type="ECO:0000256" key="12">
    <source>
        <dbReference type="PIRSR" id="PIRSR017250-50"/>
    </source>
</evidence>
<dbReference type="CDD" id="cd22363">
    <property type="entry name" value="tRNA-intron_lyase_C"/>
    <property type="match status" value="1"/>
</dbReference>
<dbReference type="Proteomes" id="UP000076078">
    <property type="component" value="Unassembled WGS sequence"/>
</dbReference>
<keyword evidence="7" id="KW-0539">Nucleus</keyword>
<feature type="domain" description="tRNA intron endonuclease catalytic" evidence="13">
    <location>
        <begin position="284"/>
        <end position="360"/>
    </location>
</feature>
<dbReference type="AlphaFoldDB" id="A0A151Z5Z0"/>
<evidence type="ECO:0000256" key="7">
    <source>
        <dbReference type="ARBA" id="ARBA00023242"/>
    </source>
</evidence>
<comment type="similarity">
    <text evidence="2">Belongs to the tRNA-intron endonuclease family.</text>
</comment>
<keyword evidence="6" id="KW-0456">Lyase</keyword>
<comment type="catalytic activity">
    <reaction evidence="8">
        <text>pretRNA = a 3'-half-tRNA molecule with a 5'-OH end + a 5'-half-tRNA molecule with a 2',3'-cyclic phosphate end + an intron with a 2',3'-cyclic phosphate and a 5'-hydroxyl terminus.</text>
        <dbReference type="EC" id="4.6.1.16"/>
    </reaction>
</comment>
<dbReference type="FunFam" id="3.40.1350.10:FF:000002">
    <property type="entry name" value="tRNA-splicing endonuclease subunit Sen34"/>
    <property type="match status" value="1"/>
</dbReference>
<dbReference type="InterPro" id="IPR036167">
    <property type="entry name" value="tRNA_intron_Endo_cat-like_sf"/>
</dbReference>
<dbReference type="InterPro" id="IPR059049">
    <property type="entry name" value="TSEN34_N"/>
</dbReference>
<evidence type="ECO:0000256" key="8">
    <source>
        <dbReference type="ARBA" id="ARBA00034031"/>
    </source>
</evidence>
<dbReference type="GO" id="GO:0000379">
    <property type="term" value="P:tRNA-type intron splice site recognition and cleavage"/>
    <property type="evidence" value="ECO:0007669"/>
    <property type="project" value="InterPro"/>
</dbReference>
<dbReference type="EMBL" id="LODT01000041">
    <property type="protein sequence ID" value="KYQ89373.1"/>
    <property type="molecule type" value="Genomic_DNA"/>
</dbReference>
<dbReference type="PIRSF" id="PIRSF017250">
    <property type="entry name" value="tRNA_splic_SEN34"/>
    <property type="match status" value="1"/>
</dbReference>
<evidence type="ECO:0000256" key="4">
    <source>
        <dbReference type="ARBA" id="ARBA00022664"/>
    </source>
</evidence>
<evidence type="ECO:0000256" key="5">
    <source>
        <dbReference type="ARBA" id="ARBA00022694"/>
    </source>
</evidence>
<dbReference type="Gene3D" id="3.40.1350.10">
    <property type="match status" value="1"/>
</dbReference>
<feature type="active site" evidence="12">
    <location>
        <position position="312"/>
    </location>
</feature>
<name>A0A151Z5Z0_TIELA</name>
<evidence type="ECO:0000256" key="3">
    <source>
        <dbReference type="ARBA" id="ARBA00012573"/>
    </source>
</evidence>
<dbReference type="GO" id="GO:0000213">
    <property type="term" value="F:tRNA-intron lyase activity"/>
    <property type="evidence" value="ECO:0007669"/>
    <property type="project" value="UniProtKB-EC"/>
</dbReference>
<keyword evidence="16" id="KW-1185">Reference proteome</keyword>
<reference evidence="15 16" key="1">
    <citation type="submission" date="2015-12" db="EMBL/GenBank/DDBJ databases">
        <title>Dictyostelia acquired genes for synthesis and detection of signals that induce cell-type specialization by lateral gene transfer from prokaryotes.</title>
        <authorList>
            <person name="Gloeckner G."/>
            <person name="Schaap P."/>
        </authorList>
    </citation>
    <scope>NUCLEOTIDE SEQUENCE [LARGE SCALE GENOMIC DNA]</scope>
    <source>
        <strain evidence="15 16">TK</strain>
    </source>
</reference>
<keyword evidence="4" id="KW-0507">mRNA processing</keyword>
<evidence type="ECO:0000313" key="15">
    <source>
        <dbReference type="EMBL" id="KYQ89373.1"/>
    </source>
</evidence>
<dbReference type="GO" id="GO:0000214">
    <property type="term" value="C:tRNA-intron endonuclease complex"/>
    <property type="evidence" value="ECO:0007669"/>
    <property type="project" value="InterPro"/>
</dbReference>
<dbReference type="Pfam" id="PF01974">
    <property type="entry name" value="tRNA_int_endo"/>
    <property type="match status" value="1"/>
</dbReference>
<dbReference type="InterPro" id="IPR006676">
    <property type="entry name" value="tRNA_splic"/>
</dbReference>
<dbReference type="InterPro" id="IPR011856">
    <property type="entry name" value="tRNA_endonuc-like_dom_sf"/>
</dbReference>
<dbReference type="GO" id="GO:0005730">
    <property type="term" value="C:nucleolus"/>
    <property type="evidence" value="ECO:0007669"/>
    <property type="project" value="UniProtKB-SubCell"/>
</dbReference>
<comment type="subunit">
    <text evidence="9">tRNA splicing endonuclease is a heterotetramer composed of TSEN2, TSEN15, TSEN34/LENG5 and TSEN54. tRNA splicing endonuclease complex also contains proteins of the pre-mRNA 3'-end processing machinery such as CLP1, CPSF1, CPSF4 and CSTF2.</text>
</comment>
<dbReference type="PANTHER" id="PTHR13070:SF0">
    <property type="entry name" value="TRNA-SPLICING ENDONUCLEASE SUBUNIT SEN34"/>
    <property type="match status" value="1"/>
</dbReference>
<dbReference type="OMA" id="TVAWCNP"/>
<dbReference type="InterPro" id="IPR006677">
    <property type="entry name" value="tRNA_intron_Endonuc_cat-like"/>
</dbReference>
<evidence type="ECO:0000313" key="16">
    <source>
        <dbReference type="Proteomes" id="UP000076078"/>
    </source>
</evidence>
<dbReference type="InterPro" id="IPR016690">
    <property type="entry name" value="TSEN34"/>
</dbReference>
<comment type="subcellular location">
    <subcellularLocation>
        <location evidence="1">Nucleus</location>
        <location evidence="1">Nucleolus</location>
    </subcellularLocation>
</comment>
<evidence type="ECO:0000256" key="11">
    <source>
        <dbReference type="ARBA" id="ARBA00070870"/>
    </source>
</evidence>
<dbReference type="Pfam" id="PF26577">
    <property type="entry name" value="TSEN34_N"/>
    <property type="match status" value="1"/>
</dbReference>
<dbReference type="PANTHER" id="PTHR13070">
    <property type="entry name" value="TRNA-SPLICING ENDONUCLEASE SUBUNIT SEN34-RELATED"/>
    <property type="match status" value="1"/>
</dbReference>
<evidence type="ECO:0000259" key="13">
    <source>
        <dbReference type="Pfam" id="PF01974"/>
    </source>
</evidence>
<dbReference type="GO" id="GO:0006397">
    <property type="term" value="P:mRNA processing"/>
    <property type="evidence" value="ECO:0007669"/>
    <property type="project" value="UniProtKB-KW"/>
</dbReference>
<comment type="caution">
    <text evidence="15">The sequence shown here is derived from an EMBL/GenBank/DDBJ whole genome shotgun (WGS) entry which is preliminary data.</text>
</comment>
<gene>
    <name evidence="15" type="ORF">DLAC_11803</name>
</gene>
<dbReference type="NCBIfam" id="TIGR00324">
    <property type="entry name" value="endA"/>
    <property type="match status" value="1"/>
</dbReference>
<proteinExistence type="inferred from homology"/>
<evidence type="ECO:0000256" key="2">
    <source>
        <dbReference type="ARBA" id="ARBA00008078"/>
    </source>
</evidence>
<keyword evidence="5" id="KW-0819">tRNA processing</keyword>
<dbReference type="SUPFAM" id="SSF53032">
    <property type="entry name" value="tRNA-intron endonuclease catalytic domain-like"/>
    <property type="match status" value="1"/>
</dbReference>
<dbReference type="STRING" id="361077.A0A151Z5Z0"/>
<dbReference type="EC" id="4.6.1.16" evidence="3"/>
<sequence length="376" mass="43567">MFSVILRTHNLKFQNNQFKVLENIGRMIDIYLCGDNFLVWDADDIHQLRVKYRIIGGLIGAYVLNKHHTHINSIPLLLSPYEVSLGIEKCWFRVLNESQEFPIPLEKDLIAFQDNRTQRAIEHTEKLLIEKKKRELEYRNLNNNSNDNNNNDDNSIKQQYQLQNQQQQQSNDHMNVDKNELDISTDISLKSDLSTDISKQNYTNTENIKINTPTTTTSTVSAKINQYAGNAEVTIYTSVKESVEKEPISKEWKEKRVVMEMTRDELVYPKTMLKIPDEKPNDLLKYQVYCDLWEKGYYISGGSKFGGTFLAYKGDPFLYHSTFIVLVKDHNDTFTSLDLITSTRLSVNVNKTFVLASLDPLSKKIQYISVTWKGVT</sequence>
<evidence type="ECO:0000256" key="10">
    <source>
        <dbReference type="ARBA" id="ARBA00070643"/>
    </source>
</evidence>
<evidence type="ECO:0000256" key="6">
    <source>
        <dbReference type="ARBA" id="ARBA00023239"/>
    </source>
</evidence>
<evidence type="ECO:0000259" key="14">
    <source>
        <dbReference type="Pfam" id="PF26577"/>
    </source>
</evidence>
<feature type="active site" evidence="12">
    <location>
        <position position="351"/>
    </location>
</feature>
<accession>A0A151Z5Z0</accession>
<feature type="domain" description="TSEN34 N-terminal" evidence="14">
    <location>
        <begin position="28"/>
        <end position="95"/>
    </location>
</feature>
<organism evidence="15 16">
    <name type="scientific">Tieghemostelium lacteum</name>
    <name type="common">Slime mold</name>
    <name type="synonym">Dictyostelium lacteum</name>
    <dbReference type="NCBI Taxonomy" id="361077"/>
    <lineage>
        <taxon>Eukaryota</taxon>
        <taxon>Amoebozoa</taxon>
        <taxon>Evosea</taxon>
        <taxon>Eumycetozoa</taxon>
        <taxon>Dictyostelia</taxon>
        <taxon>Dictyosteliales</taxon>
        <taxon>Raperosteliaceae</taxon>
        <taxon>Tieghemostelium</taxon>
    </lineage>
</organism>
<dbReference type="InParanoid" id="A0A151Z5Z0"/>
<evidence type="ECO:0000256" key="9">
    <source>
        <dbReference type="ARBA" id="ARBA00064779"/>
    </source>
</evidence>
<evidence type="ECO:0000256" key="1">
    <source>
        <dbReference type="ARBA" id="ARBA00004604"/>
    </source>
</evidence>